<proteinExistence type="inferred from homology"/>
<feature type="compositionally biased region" description="Low complexity" evidence="6">
    <location>
        <begin position="554"/>
        <end position="567"/>
    </location>
</feature>
<dbReference type="PANTHER" id="PTHR33048">
    <property type="entry name" value="PTH11-LIKE INTEGRAL MEMBRANE PROTEIN (AFU_ORTHOLOGUE AFUA_5G11245)"/>
    <property type="match status" value="1"/>
</dbReference>
<evidence type="ECO:0000313" key="9">
    <source>
        <dbReference type="EMBL" id="KIL57857.1"/>
    </source>
</evidence>
<dbReference type="AlphaFoldDB" id="A0A0C2W9H3"/>
<evidence type="ECO:0000256" key="5">
    <source>
        <dbReference type="ARBA" id="ARBA00038359"/>
    </source>
</evidence>
<feature type="domain" description="Rhodopsin" evidence="8">
    <location>
        <begin position="131"/>
        <end position="304"/>
    </location>
</feature>
<sequence>MVVIESGALYTSTIIFGLVGSVLTSGKNPTWLDLFIGEFSGATKFSMDGISFNLLIIRVNQNRIERRDSLADSRNIAGERTLSGMQFNNNHRIGASSEGSSSVLDEATDEIQGHHILISVANGIAVTSTCLRLVHRTVKQRLWWDEFWALVSLVFVICQWVASVDIPESGNPSARLWRVSYQVLYNFSLWTARISLAVTIVRICPQGRMRTVAKGVAGVFGACCVALTVRRTAACAMLAGLDPSCPFDTPAAAVETAFDVLADAWLIGAPIYMVCRMRLPSRHLRMLVAIFTLNILTTIACSLHAAFRQLRMVTQSIITANIQSATSLFVCNLLVLVTFLYRRVRGGDEATSISDITESVTHSVHQQSNRPARSLQHRLPPGARIEISNVSASTCSDCTMCKYLRERLRAPLPRWRTTRSPLPRNNSKAALGKDPGGRVPSEKSFNPLFPCLCNLSPTSTFPDLPECQLHKDRVREPRRVPSEKSMSSLYPCPCHLSPSSTFPDLPVCPKHCHRCERREKDFSERVPSSSLPSHLSPSLSTCPADSGHGVSPAVRSVTTQSRSQSTTDSGNNGQGSTDCQLDPPERTEPSEPLESPTDPSTGASRPPRPPPPTECSSKQCIC</sequence>
<feature type="transmembrane region" description="Helical" evidence="7">
    <location>
        <begin position="322"/>
        <end position="341"/>
    </location>
</feature>
<protein>
    <recommendedName>
        <fullName evidence="8">Rhodopsin domain-containing protein</fullName>
    </recommendedName>
</protein>
<feature type="transmembrane region" description="Helical" evidence="7">
    <location>
        <begin position="183"/>
        <end position="204"/>
    </location>
</feature>
<evidence type="ECO:0000256" key="1">
    <source>
        <dbReference type="ARBA" id="ARBA00004141"/>
    </source>
</evidence>
<name>A0A0C2W9H3_AMAMK</name>
<dbReference type="HOGENOM" id="CLU_439380_0_0_1"/>
<keyword evidence="10" id="KW-1185">Reference proteome</keyword>
<feature type="region of interest" description="Disordered" evidence="6">
    <location>
        <begin position="416"/>
        <end position="439"/>
    </location>
</feature>
<gene>
    <name evidence="9" type="ORF">M378DRAFT_27802</name>
</gene>
<keyword evidence="4 7" id="KW-0472">Membrane</keyword>
<evidence type="ECO:0000256" key="3">
    <source>
        <dbReference type="ARBA" id="ARBA00022989"/>
    </source>
</evidence>
<dbReference type="GO" id="GO:0016020">
    <property type="term" value="C:membrane"/>
    <property type="evidence" value="ECO:0007669"/>
    <property type="project" value="UniProtKB-SubCell"/>
</dbReference>
<comment type="subcellular location">
    <subcellularLocation>
        <location evidence="1">Membrane</location>
        <topology evidence="1">Multi-pass membrane protein</topology>
    </subcellularLocation>
</comment>
<feature type="compositionally biased region" description="Polar residues" evidence="6">
    <location>
        <begin position="568"/>
        <end position="579"/>
    </location>
</feature>
<evidence type="ECO:0000256" key="4">
    <source>
        <dbReference type="ARBA" id="ARBA00023136"/>
    </source>
</evidence>
<dbReference type="STRING" id="946122.A0A0C2W9H3"/>
<dbReference type="EMBL" id="KN818355">
    <property type="protein sequence ID" value="KIL57857.1"/>
    <property type="molecule type" value="Genomic_DNA"/>
</dbReference>
<reference evidence="9 10" key="1">
    <citation type="submission" date="2014-04" db="EMBL/GenBank/DDBJ databases">
        <title>Evolutionary Origins and Diversification of the Mycorrhizal Mutualists.</title>
        <authorList>
            <consortium name="DOE Joint Genome Institute"/>
            <consortium name="Mycorrhizal Genomics Consortium"/>
            <person name="Kohler A."/>
            <person name="Kuo A."/>
            <person name="Nagy L.G."/>
            <person name="Floudas D."/>
            <person name="Copeland A."/>
            <person name="Barry K.W."/>
            <person name="Cichocki N."/>
            <person name="Veneault-Fourrey C."/>
            <person name="LaButti K."/>
            <person name="Lindquist E.A."/>
            <person name="Lipzen A."/>
            <person name="Lundell T."/>
            <person name="Morin E."/>
            <person name="Murat C."/>
            <person name="Riley R."/>
            <person name="Ohm R."/>
            <person name="Sun H."/>
            <person name="Tunlid A."/>
            <person name="Henrissat B."/>
            <person name="Grigoriev I.V."/>
            <person name="Hibbett D.S."/>
            <person name="Martin F."/>
        </authorList>
    </citation>
    <scope>NUCLEOTIDE SEQUENCE [LARGE SCALE GENOMIC DNA]</scope>
    <source>
        <strain evidence="9 10">Koide BX008</strain>
    </source>
</reference>
<dbReference type="InterPro" id="IPR052337">
    <property type="entry name" value="SAT4-like"/>
</dbReference>
<feature type="transmembrane region" description="Helical" evidence="7">
    <location>
        <begin position="287"/>
        <end position="307"/>
    </location>
</feature>
<dbReference type="InterPro" id="IPR049326">
    <property type="entry name" value="Rhodopsin_dom_fungi"/>
</dbReference>
<organism evidence="9 10">
    <name type="scientific">Amanita muscaria (strain Koide BX008)</name>
    <dbReference type="NCBI Taxonomy" id="946122"/>
    <lineage>
        <taxon>Eukaryota</taxon>
        <taxon>Fungi</taxon>
        <taxon>Dikarya</taxon>
        <taxon>Basidiomycota</taxon>
        <taxon>Agaricomycotina</taxon>
        <taxon>Agaricomycetes</taxon>
        <taxon>Agaricomycetidae</taxon>
        <taxon>Agaricales</taxon>
        <taxon>Pluteineae</taxon>
        <taxon>Amanitaceae</taxon>
        <taxon>Amanita</taxon>
    </lineage>
</organism>
<accession>A0A0C2W9H3</accession>
<keyword evidence="3 7" id="KW-1133">Transmembrane helix</keyword>
<dbReference type="InParanoid" id="A0A0C2W9H3"/>
<evidence type="ECO:0000259" key="8">
    <source>
        <dbReference type="Pfam" id="PF20684"/>
    </source>
</evidence>
<evidence type="ECO:0000256" key="7">
    <source>
        <dbReference type="SAM" id="Phobius"/>
    </source>
</evidence>
<dbReference type="Proteomes" id="UP000054549">
    <property type="component" value="Unassembled WGS sequence"/>
</dbReference>
<feature type="compositionally biased region" description="Polar residues" evidence="6">
    <location>
        <begin position="418"/>
        <end position="428"/>
    </location>
</feature>
<dbReference type="OrthoDB" id="3012989at2759"/>
<evidence type="ECO:0000256" key="6">
    <source>
        <dbReference type="SAM" id="MobiDB-lite"/>
    </source>
</evidence>
<keyword evidence="2 7" id="KW-0812">Transmembrane</keyword>
<dbReference type="PANTHER" id="PTHR33048:SF47">
    <property type="entry name" value="INTEGRAL MEMBRANE PROTEIN-RELATED"/>
    <property type="match status" value="1"/>
</dbReference>
<comment type="similarity">
    <text evidence="5">Belongs to the SAT4 family.</text>
</comment>
<feature type="region of interest" description="Disordered" evidence="6">
    <location>
        <begin position="522"/>
        <end position="622"/>
    </location>
</feature>
<evidence type="ECO:0000313" key="10">
    <source>
        <dbReference type="Proteomes" id="UP000054549"/>
    </source>
</evidence>
<feature type="transmembrane region" description="Helical" evidence="7">
    <location>
        <begin position="142"/>
        <end position="163"/>
    </location>
</feature>
<dbReference type="Pfam" id="PF20684">
    <property type="entry name" value="Fung_rhodopsin"/>
    <property type="match status" value="1"/>
</dbReference>
<evidence type="ECO:0000256" key="2">
    <source>
        <dbReference type="ARBA" id="ARBA00022692"/>
    </source>
</evidence>
<feature type="compositionally biased region" description="Low complexity" evidence="6">
    <location>
        <begin position="527"/>
        <end position="540"/>
    </location>
</feature>